<keyword evidence="6" id="KW-0456">Lyase</keyword>
<dbReference type="InterPro" id="IPR001638">
    <property type="entry name" value="Solute-binding_3/MltF_N"/>
</dbReference>
<evidence type="ECO:0000259" key="5">
    <source>
        <dbReference type="SMART" id="SM00062"/>
    </source>
</evidence>
<dbReference type="PANTHER" id="PTHR35936:SF32">
    <property type="entry name" value="MEMBRANE-BOUND LYTIC MUREIN TRANSGLYCOSYLASE F"/>
    <property type="match status" value="1"/>
</dbReference>
<comment type="caution">
    <text evidence="6">The sequence shown here is derived from an EMBL/GenBank/DDBJ whole genome shotgun (WGS) entry which is preliminary data.</text>
</comment>
<keyword evidence="7" id="KW-1185">Reference proteome</keyword>
<sequence>MLTRNDATTYYLDTNGQPAGLEYDLVTLFAEETGVAVRWQVVQRMSEVQEGLLKGKAQLAVGMARQMPGVEQLRFGPVYQRVTPVVAYAGEMPPVQSLSDLQTQPPRVIAGSAAEGVLLSLKQANPQLAWTAIEEQSAEELLESLADGHTGAVVTESHLLAGMRRFYPELQQGMVLPKPIELAWAYRPDASSAFQKQVAQFFQRIEQNGTLKRLLDRYYGHLHRLQPVDVEAFLQQRLTVLPKYRKWFQDAQVLTGVDWRLLASLGYQESHWNPFAVSPMGVRGLMMLTGETADRMGVTDRSDSKQNIMAGARYLQMLHDDLPPQIGEPDRSWMALAAYNIGIGHLADARMLARMQKLDQNAWTDLKTTLVQLRNPKWVPKTRYGYARGGETVIFVENVRTYYDILSRLEPALELPLLATSTAPAAAP</sequence>
<dbReference type="GO" id="GO:0000270">
    <property type="term" value="P:peptidoglycan metabolic process"/>
    <property type="evidence" value="ECO:0007669"/>
    <property type="project" value="InterPro"/>
</dbReference>
<dbReference type="SMART" id="SM00062">
    <property type="entry name" value="PBPb"/>
    <property type="match status" value="1"/>
</dbReference>
<dbReference type="Gene3D" id="1.10.530.10">
    <property type="match status" value="1"/>
</dbReference>
<dbReference type="EC" id="4.2.2.-" evidence="6"/>
<evidence type="ECO:0000313" key="6">
    <source>
        <dbReference type="EMBL" id="NLR73927.1"/>
    </source>
</evidence>
<evidence type="ECO:0000256" key="1">
    <source>
        <dbReference type="ARBA" id="ARBA00004339"/>
    </source>
</evidence>
<dbReference type="Pfam" id="PF00497">
    <property type="entry name" value="SBP_bac_3"/>
    <property type="match status" value="1"/>
</dbReference>
<organism evidence="6 7">
    <name type="scientific">Leeia aquatica</name>
    <dbReference type="NCBI Taxonomy" id="2725557"/>
    <lineage>
        <taxon>Bacteria</taxon>
        <taxon>Pseudomonadati</taxon>
        <taxon>Pseudomonadota</taxon>
        <taxon>Betaproteobacteria</taxon>
        <taxon>Neisseriales</taxon>
        <taxon>Leeiaceae</taxon>
        <taxon>Leeia</taxon>
    </lineage>
</organism>
<evidence type="ECO:0000256" key="4">
    <source>
        <dbReference type="ARBA" id="ARBA00023237"/>
    </source>
</evidence>
<dbReference type="AlphaFoldDB" id="A0A847S440"/>
<dbReference type="GO" id="GO:0008933">
    <property type="term" value="F:peptidoglycan lytic transglycosylase activity"/>
    <property type="evidence" value="ECO:0007669"/>
    <property type="project" value="InterPro"/>
</dbReference>
<comment type="similarity">
    <text evidence="2">Belongs to the transglycosylase Slt family.</text>
</comment>
<dbReference type="PANTHER" id="PTHR35936">
    <property type="entry name" value="MEMBRANE-BOUND LYTIC MUREIN TRANSGLYCOSYLASE F"/>
    <property type="match status" value="1"/>
</dbReference>
<dbReference type="InterPro" id="IPR008258">
    <property type="entry name" value="Transglycosylase_SLT_dom_1"/>
</dbReference>
<protein>
    <submittedName>
        <fullName evidence="6">Membrane-bound lytic murein transglycosylase MltF</fullName>
        <ecNumber evidence="6">4.2.2.-</ecNumber>
    </submittedName>
</protein>
<evidence type="ECO:0000256" key="3">
    <source>
        <dbReference type="ARBA" id="ARBA00022729"/>
    </source>
</evidence>
<dbReference type="Pfam" id="PF01464">
    <property type="entry name" value="SLT"/>
    <property type="match status" value="1"/>
</dbReference>
<evidence type="ECO:0000313" key="7">
    <source>
        <dbReference type="Proteomes" id="UP000587991"/>
    </source>
</evidence>
<dbReference type="EMBL" id="JABAIM010000001">
    <property type="protein sequence ID" value="NLR73927.1"/>
    <property type="molecule type" value="Genomic_DNA"/>
</dbReference>
<reference evidence="6 7" key="1">
    <citation type="submission" date="2020-04" db="EMBL/GenBank/DDBJ databases">
        <title>Draft genome of Leeia sp. IMCC25680.</title>
        <authorList>
            <person name="Song J."/>
            <person name="Cho J.-C."/>
        </authorList>
    </citation>
    <scope>NUCLEOTIDE SEQUENCE [LARGE SCALE GENOMIC DNA]</scope>
    <source>
        <strain evidence="6 7">IMCC25680</strain>
    </source>
</reference>
<dbReference type="InterPro" id="IPR023346">
    <property type="entry name" value="Lysozyme-like_dom_sf"/>
</dbReference>
<dbReference type="SUPFAM" id="SSF53955">
    <property type="entry name" value="Lysozyme-like"/>
    <property type="match status" value="1"/>
</dbReference>
<dbReference type="SUPFAM" id="SSF53850">
    <property type="entry name" value="Periplasmic binding protein-like II"/>
    <property type="match status" value="1"/>
</dbReference>
<feature type="domain" description="Solute-binding protein family 3/N-terminal" evidence="5">
    <location>
        <begin position="7"/>
        <end position="222"/>
    </location>
</feature>
<proteinExistence type="inferred from homology"/>
<dbReference type="GO" id="GO:0009279">
    <property type="term" value="C:cell outer membrane"/>
    <property type="evidence" value="ECO:0007669"/>
    <property type="project" value="UniProtKB-SubCell"/>
</dbReference>
<dbReference type="Gene3D" id="3.40.190.10">
    <property type="entry name" value="Periplasmic binding protein-like II"/>
    <property type="match status" value="2"/>
</dbReference>
<keyword evidence="4" id="KW-0472">Membrane</keyword>
<keyword evidence="4" id="KW-0998">Cell outer membrane</keyword>
<keyword evidence="3" id="KW-0732">Signal</keyword>
<name>A0A847S440_9NEIS</name>
<gene>
    <name evidence="6" type="primary">mltF</name>
    <name evidence="6" type="ORF">HF682_01975</name>
</gene>
<comment type="subcellular location">
    <subcellularLocation>
        <location evidence="1">Cell outer membrane</location>
        <topology evidence="1">Peripheral membrane protein</topology>
    </subcellularLocation>
</comment>
<evidence type="ECO:0000256" key="2">
    <source>
        <dbReference type="ARBA" id="ARBA00007734"/>
    </source>
</evidence>
<dbReference type="InterPro" id="IPR000189">
    <property type="entry name" value="Transglyc_AS"/>
</dbReference>
<accession>A0A847S440</accession>
<dbReference type="Proteomes" id="UP000587991">
    <property type="component" value="Unassembled WGS sequence"/>
</dbReference>
<dbReference type="PROSITE" id="PS00922">
    <property type="entry name" value="TRANSGLYCOSYLASE"/>
    <property type="match status" value="1"/>
</dbReference>
<dbReference type="NCBIfam" id="NF008112">
    <property type="entry name" value="PRK10859.1"/>
    <property type="match status" value="1"/>
</dbReference>
<dbReference type="CDD" id="cd13403">
    <property type="entry name" value="MLTF-like"/>
    <property type="match status" value="1"/>
</dbReference>
<dbReference type="CDD" id="cd01009">
    <property type="entry name" value="PBP2_YfhD_N"/>
    <property type="match status" value="1"/>
</dbReference>